<feature type="transmembrane region" description="Helical" evidence="8">
    <location>
        <begin position="116"/>
        <end position="140"/>
    </location>
</feature>
<evidence type="ECO:0000256" key="6">
    <source>
        <dbReference type="ARBA" id="ARBA00023136"/>
    </source>
</evidence>
<dbReference type="Proteomes" id="UP000749040">
    <property type="component" value="Unassembled WGS sequence"/>
</dbReference>
<dbReference type="InterPro" id="IPR004638">
    <property type="entry name" value="EmrB-like"/>
</dbReference>
<dbReference type="NCBIfam" id="TIGR00711">
    <property type="entry name" value="efflux_EmrB"/>
    <property type="match status" value="1"/>
</dbReference>
<evidence type="ECO:0000313" key="10">
    <source>
        <dbReference type="EMBL" id="MBM9505824.1"/>
    </source>
</evidence>
<accession>A0ABS2TR58</accession>
<feature type="transmembrane region" description="Helical" evidence="8">
    <location>
        <begin position="152"/>
        <end position="173"/>
    </location>
</feature>
<evidence type="ECO:0000256" key="8">
    <source>
        <dbReference type="SAM" id="Phobius"/>
    </source>
</evidence>
<proteinExistence type="predicted"/>
<keyword evidence="5 8" id="KW-1133">Transmembrane helix</keyword>
<feature type="region of interest" description="Disordered" evidence="7">
    <location>
        <begin position="538"/>
        <end position="560"/>
    </location>
</feature>
<dbReference type="InterPro" id="IPR011701">
    <property type="entry name" value="MFS"/>
</dbReference>
<keyword evidence="4 8" id="KW-0812">Transmembrane</keyword>
<feature type="transmembrane region" description="Helical" evidence="8">
    <location>
        <begin position="502"/>
        <end position="524"/>
    </location>
</feature>
<keyword evidence="11" id="KW-1185">Reference proteome</keyword>
<feature type="transmembrane region" description="Helical" evidence="8">
    <location>
        <begin position="91"/>
        <end position="110"/>
    </location>
</feature>
<feature type="transmembrane region" description="Helical" evidence="8">
    <location>
        <begin position="241"/>
        <end position="265"/>
    </location>
</feature>
<dbReference type="PANTHER" id="PTHR23501">
    <property type="entry name" value="MAJOR FACILITATOR SUPERFAMILY"/>
    <property type="match status" value="1"/>
</dbReference>
<keyword evidence="3" id="KW-1003">Cell membrane</keyword>
<dbReference type="InterPro" id="IPR020846">
    <property type="entry name" value="MFS_dom"/>
</dbReference>
<evidence type="ECO:0000256" key="1">
    <source>
        <dbReference type="ARBA" id="ARBA00004651"/>
    </source>
</evidence>
<evidence type="ECO:0000256" key="4">
    <source>
        <dbReference type="ARBA" id="ARBA00022692"/>
    </source>
</evidence>
<dbReference type="EMBL" id="JADKYB010000007">
    <property type="protein sequence ID" value="MBM9505824.1"/>
    <property type="molecule type" value="Genomic_DNA"/>
</dbReference>
<dbReference type="PANTHER" id="PTHR23501:SF197">
    <property type="entry name" value="COMD"/>
    <property type="match status" value="1"/>
</dbReference>
<sequence length="560" mass="59450">MTTSVSRTSAAPAEPGALSHRKILTILSGLMLGMFLASLDQTIVSTSIRTIADDLHGLNEQAWTTTAYLITSTITTPLYGKLSDLYGRKPFFLTAIGVFIVGSVLCTFSTSMVELAAFRAFQGLGAGGLMSLALAIIADIVSPRERARYQGYILSVFGLSSVAGPLIGGFLAGQSSILGIVGWRWVFLVNVPIGLVALVVVAKVLDIPNRRREHRIDWWGATTIALGVVPLLLVAEQGESWGWGSVPAILCYVIGVAGCVSWVLIERVMGDDALVPMRLFGNTVFSRTSLLSAMVGMVMFGGLLMIPQYLQIVKGASPTKSGLLMLPLMLGLMTASVVTGQTTSRTGRYKIFPVIGTAVMCVALLLFFFELQWNTPLPETSAMMVLFGAGLGCTMQPLTLSMQNTVPPQDMGTATAGATFFRQLGGTAGTAIFLSVLFSTVGSKIADAFTKARGHADFQAAIAAHPHAISPDSAKTVVTDSSFLKQLDPVLAEPFKQGFANAMHVVFLIAAMLAALCFLLMLTIREVPLRRLSGIQARAAETAGRPEAEPAPEPAPSKEA</sequence>
<feature type="transmembrane region" description="Helical" evidence="8">
    <location>
        <begin position="285"/>
        <end position="310"/>
    </location>
</feature>
<dbReference type="SUPFAM" id="SSF103473">
    <property type="entry name" value="MFS general substrate transporter"/>
    <property type="match status" value="1"/>
</dbReference>
<dbReference type="Gene3D" id="1.20.1720.10">
    <property type="entry name" value="Multidrug resistance protein D"/>
    <property type="match status" value="1"/>
</dbReference>
<comment type="subcellular location">
    <subcellularLocation>
        <location evidence="1">Cell membrane</location>
        <topology evidence="1">Multi-pass membrane protein</topology>
    </subcellularLocation>
</comment>
<feature type="transmembrane region" description="Helical" evidence="8">
    <location>
        <begin position="322"/>
        <end position="339"/>
    </location>
</feature>
<feature type="transmembrane region" description="Helical" evidence="8">
    <location>
        <begin position="185"/>
        <end position="205"/>
    </location>
</feature>
<protein>
    <submittedName>
        <fullName evidence="10">MFS transporter</fullName>
    </submittedName>
</protein>
<feature type="transmembrane region" description="Helical" evidence="8">
    <location>
        <begin position="420"/>
        <end position="441"/>
    </location>
</feature>
<keyword evidence="6 8" id="KW-0472">Membrane</keyword>
<evidence type="ECO:0000256" key="2">
    <source>
        <dbReference type="ARBA" id="ARBA00022448"/>
    </source>
</evidence>
<reference evidence="10 11" key="1">
    <citation type="submission" date="2021-01" db="EMBL/GenBank/DDBJ databases">
        <title>Streptomyces acididurans sp. nov., isolated from a peat swamp forest soil.</title>
        <authorList>
            <person name="Chantavorakit T."/>
            <person name="Duangmal K."/>
        </authorList>
    </citation>
    <scope>NUCLEOTIDE SEQUENCE [LARGE SCALE GENOMIC DNA]</scope>
    <source>
        <strain evidence="10 11">KK5PA1</strain>
    </source>
</reference>
<dbReference type="RefSeq" id="WP_205357691.1">
    <property type="nucleotide sequence ID" value="NZ_JADKYB010000007.1"/>
</dbReference>
<feature type="transmembrane region" description="Helical" evidence="8">
    <location>
        <begin position="217"/>
        <end position="235"/>
    </location>
</feature>
<name>A0ABS2TR58_9ACTN</name>
<dbReference type="CDD" id="cd17502">
    <property type="entry name" value="MFS_Azr1_MDR_like"/>
    <property type="match status" value="1"/>
</dbReference>
<feature type="transmembrane region" description="Helical" evidence="8">
    <location>
        <begin position="351"/>
        <end position="369"/>
    </location>
</feature>
<dbReference type="Gene3D" id="1.20.1250.20">
    <property type="entry name" value="MFS general substrate transporter like domains"/>
    <property type="match status" value="1"/>
</dbReference>
<feature type="transmembrane region" description="Helical" evidence="8">
    <location>
        <begin position="381"/>
        <end position="400"/>
    </location>
</feature>
<feature type="domain" description="Major facilitator superfamily (MFS) profile" evidence="9">
    <location>
        <begin position="26"/>
        <end position="529"/>
    </location>
</feature>
<dbReference type="Pfam" id="PF07690">
    <property type="entry name" value="MFS_1"/>
    <property type="match status" value="1"/>
</dbReference>
<dbReference type="InterPro" id="IPR036259">
    <property type="entry name" value="MFS_trans_sf"/>
</dbReference>
<evidence type="ECO:0000259" key="9">
    <source>
        <dbReference type="PROSITE" id="PS50850"/>
    </source>
</evidence>
<gene>
    <name evidence="10" type="ORF">ITX44_14925</name>
</gene>
<keyword evidence="2" id="KW-0813">Transport</keyword>
<evidence type="ECO:0000313" key="11">
    <source>
        <dbReference type="Proteomes" id="UP000749040"/>
    </source>
</evidence>
<evidence type="ECO:0000256" key="5">
    <source>
        <dbReference type="ARBA" id="ARBA00022989"/>
    </source>
</evidence>
<dbReference type="PRINTS" id="PR01036">
    <property type="entry name" value="TCRTETB"/>
</dbReference>
<dbReference type="PROSITE" id="PS50850">
    <property type="entry name" value="MFS"/>
    <property type="match status" value="1"/>
</dbReference>
<evidence type="ECO:0000256" key="3">
    <source>
        <dbReference type="ARBA" id="ARBA00022475"/>
    </source>
</evidence>
<comment type="caution">
    <text evidence="10">The sequence shown here is derived from an EMBL/GenBank/DDBJ whole genome shotgun (WGS) entry which is preliminary data.</text>
</comment>
<evidence type="ECO:0000256" key="7">
    <source>
        <dbReference type="SAM" id="MobiDB-lite"/>
    </source>
</evidence>
<organism evidence="10 11">
    <name type="scientific">Actinacidiphila acididurans</name>
    <dbReference type="NCBI Taxonomy" id="2784346"/>
    <lineage>
        <taxon>Bacteria</taxon>
        <taxon>Bacillati</taxon>
        <taxon>Actinomycetota</taxon>
        <taxon>Actinomycetes</taxon>
        <taxon>Kitasatosporales</taxon>
        <taxon>Streptomycetaceae</taxon>
        <taxon>Actinacidiphila</taxon>
    </lineage>
</organism>
<feature type="compositionally biased region" description="Pro residues" evidence="7">
    <location>
        <begin position="549"/>
        <end position="560"/>
    </location>
</feature>